<keyword evidence="2" id="KW-1185">Reference proteome</keyword>
<comment type="caution">
    <text evidence="1">The sequence shown here is derived from an EMBL/GenBank/DDBJ whole genome shotgun (WGS) entry which is preliminary data.</text>
</comment>
<name>A0A5B1CF55_9BACT</name>
<evidence type="ECO:0000313" key="1">
    <source>
        <dbReference type="EMBL" id="KAA1258103.1"/>
    </source>
</evidence>
<reference evidence="1 2" key="1">
    <citation type="submission" date="2019-08" db="EMBL/GenBank/DDBJ databases">
        <title>Deep-cultivation of Planctomycetes and their phenomic and genomic characterization uncovers novel biology.</title>
        <authorList>
            <person name="Wiegand S."/>
            <person name="Jogler M."/>
            <person name="Boedeker C."/>
            <person name="Pinto D."/>
            <person name="Vollmers J."/>
            <person name="Rivas-Marin E."/>
            <person name="Kohn T."/>
            <person name="Peeters S.H."/>
            <person name="Heuer A."/>
            <person name="Rast P."/>
            <person name="Oberbeckmann S."/>
            <person name="Bunk B."/>
            <person name="Jeske O."/>
            <person name="Meyerdierks A."/>
            <person name="Storesund J.E."/>
            <person name="Kallscheuer N."/>
            <person name="Luecker S."/>
            <person name="Lage O.M."/>
            <person name="Pohl T."/>
            <person name="Merkel B.J."/>
            <person name="Hornburger P."/>
            <person name="Mueller R.-W."/>
            <person name="Bruemmer F."/>
            <person name="Labrenz M."/>
            <person name="Spormann A.M."/>
            <person name="Op Den Camp H."/>
            <person name="Overmann J."/>
            <person name="Amann R."/>
            <person name="Jetten M.S.M."/>
            <person name="Mascher T."/>
            <person name="Medema M.H."/>
            <person name="Devos D.P."/>
            <person name="Kaster A.-K."/>
            <person name="Ovreas L."/>
            <person name="Rohde M."/>
            <person name="Galperin M.Y."/>
            <person name="Jogler C."/>
        </authorList>
    </citation>
    <scope>NUCLEOTIDE SEQUENCE [LARGE SCALE GENOMIC DNA]</scope>
    <source>
        <strain evidence="1 2">LF1</strain>
    </source>
</reference>
<sequence length="176" mass="20428">MQRGQRRRRRVDNEIKRERIERKRVQSTRPNRQRPRTEAIVTLTTLSRTSRLRQFGIVAAMSFVDINRWHSGGHAGVSRIAATTTQCRTSQHSRNHHNMENSLEHFLIIGHKWEKFNTNPVRRQSASAPDGLQLAWPLIWKPVRILVLSLNVGKPGGLGWPFHPRIVLELWSSPKN</sequence>
<dbReference type="EMBL" id="VRLW01000001">
    <property type="protein sequence ID" value="KAA1258103.1"/>
    <property type="molecule type" value="Genomic_DNA"/>
</dbReference>
<protein>
    <submittedName>
        <fullName evidence="1">Uncharacterized protein</fullName>
    </submittedName>
</protein>
<evidence type="ECO:0000313" key="2">
    <source>
        <dbReference type="Proteomes" id="UP000322699"/>
    </source>
</evidence>
<dbReference type="Proteomes" id="UP000322699">
    <property type="component" value="Unassembled WGS sequence"/>
</dbReference>
<proteinExistence type="predicted"/>
<gene>
    <name evidence="1" type="ORF">LF1_06180</name>
</gene>
<organism evidence="1 2">
    <name type="scientific">Rubripirellula obstinata</name>
    <dbReference type="NCBI Taxonomy" id="406547"/>
    <lineage>
        <taxon>Bacteria</taxon>
        <taxon>Pseudomonadati</taxon>
        <taxon>Planctomycetota</taxon>
        <taxon>Planctomycetia</taxon>
        <taxon>Pirellulales</taxon>
        <taxon>Pirellulaceae</taxon>
        <taxon>Rubripirellula</taxon>
    </lineage>
</organism>
<accession>A0A5B1CF55</accession>
<dbReference type="AlphaFoldDB" id="A0A5B1CF55"/>